<dbReference type="SUPFAM" id="SSF57783">
    <property type="entry name" value="Zinc beta-ribbon"/>
    <property type="match status" value="1"/>
</dbReference>
<dbReference type="Pfam" id="PF01396">
    <property type="entry name" value="Zn_ribbon_Top1"/>
    <property type="match status" value="2"/>
</dbReference>
<dbReference type="PANTHER" id="PTHR11390:SF21">
    <property type="entry name" value="DNA TOPOISOMERASE 3-ALPHA"/>
    <property type="match status" value="1"/>
</dbReference>
<comment type="catalytic activity">
    <reaction evidence="1">
        <text>ATP-independent breakage of single-stranded DNA, followed by passage and rejoining.</text>
        <dbReference type="EC" id="5.6.2.1"/>
    </reaction>
</comment>
<keyword evidence="15" id="KW-1185">Reference proteome</keyword>
<dbReference type="PRINTS" id="PR00417">
    <property type="entry name" value="PRTPISMRASEI"/>
</dbReference>
<dbReference type="EC" id="5.6.2.1" evidence="3"/>
<evidence type="ECO:0000256" key="12">
    <source>
        <dbReference type="ARBA" id="ARBA00032877"/>
    </source>
</evidence>
<dbReference type="Pfam" id="PF01751">
    <property type="entry name" value="Toprim"/>
    <property type="match status" value="1"/>
</dbReference>
<accession>A0A7T3BXH8</accession>
<dbReference type="InterPro" id="IPR000380">
    <property type="entry name" value="Topo_IA"/>
</dbReference>
<dbReference type="Gene3D" id="1.10.290.10">
    <property type="entry name" value="Topoisomerase I, domain 4"/>
    <property type="match status" value="1"/>
</dbReference>
<dbReference type="InterPro" id="IPR013497">
    <property type="entry name" value="Topo_IA_cen"/>
</dbReference>
<dbReference type="SUPFAM" id="SSF56712">
    <property type="entry name" value="Prokaryotic type I DNA topoisomerase"/>
    <property type="match status" value="1"/>
</dbReference>
<evidence type="ECO:0000259" key="13">
    <source>
        <dbReference type="PROSITE" id="PS52039"/>
    </source>
</evidence>
<gene>
    <name evidence="14" type="ORF">I6G26_00150</name>
</gene>
<evidence type="ECO:0000256" key="1">
    <source>
        <dbReference type="ARBA" id="ARBA00000213"/>
    </source>
</evidence>
<keyword evidence="6" id="KW-0799">Topoisomerase</keyword>
<keyword evidence="5" id="KW-0862">Zinc</keyword>
<proteinExistence type="inferred from homology"/>
<evidence type="ECO:0000256" key="2">
    <source>
        <dbReference type="ARBA" id="ARBA00009446"/>
    </source>
</evidence>
<evidence type="ECO:0000256" key="4">
    <source>
        <dbReference type="ARBA" id="ARBA00022771"/>
    </source>
</evidence>
<name>A0A7T3BXH8_MORNO</name>
<dbReference type="RefSeq" id="WP_082995561.1">
    <property type="nucleotide sequence ID" value="NZ_CP065727.1"/>
</dbReference>
<dbReference type="Proteomes" id="UP000594834">
    <property type="component" value="Plasmid unnamed"/>
</dbReference>
<keyword evidence="14" id="KW-0614">Plasmid</keyword>
<dbReference type="SMART" id="SM00437">
    <property type="entry name" value="TOP1Ac"/>
    <property type="match status" value="1"/>
</dbReference>
<dbReference type="InterPro" id="IPR003601">
    <property type="entry name" value="Topo_IA_2"/>
</dbReference>
<dbReference type="Gene3D" id="2.70.20.10">
    <property type="entry name" value="Topoisomerase I, domain 3"/>
    <property type="match status" value="1"/>
</dbReference>
<dbReference type="InterPro" id="IPR023405">
    <property type="entry name" value="Topo_IA_core_domain"/>
</dbReference>
<reference evidence="14 15" key="1">
    <citation type="submission" date="2020-12" db="EMBL/GenBank/DDBJ databases">
        <title>FDA dAtabase for Regulatory Grade micrObial Sequences (FDA-ARGOS): Supporting development and validation of Infectious Disease Dx tests.</title>
        <authorList>
            <person name="Sproer C."/>
            <person name="Gronow S."/>
            <person name="Severitt S."/>
            <person name="Schroder I."/>
            <person name="Tallon L."/>
            <person name="Sadzewicz L."/>
            <person name="Zhao X."/>
            <person name="Boylan J."/>
            <person name="Ott S."/>
            <person name="Bowen H."/>
            <person name="Vavikolanu K."/>
            <person name="Mehta A."/>
            <person name="Aluvathingal J."/>
            <person name="Nadendla S."/>
            <person name="Lowell S."/>
            <person name="Myers T."/>
            <person name="Yan Y."/>
            <person name="Sichtig H."/>
        </authorList>
    </citation>
    <scope>NUCLEOTIDE SEQUENCE [LARGE SCALE GENOMIC DNA]</scope>
    <source>
        <strain evidence="14 15">FDAARGOS_869</strain>
        <plasmid evidence="14 15">unnamed</plasmid>
    </source>
</reference>
<keyword evidence="4" id="KW-0479">Metal-binding</keyword>
<evidence type="ECO:0000313" key="14">
    <source>
        <dbReference type="EMBL" id="QPT43627.1"/>
    </source>
</evidence>
<dbReference type="Gene3D" id="3.40.50.140">
    <property type="match status" value="1"/>
</dbReference>
<dbReference type="InterPro" id="IPR013825">
    <property type="entry name" value="Topo_IA_cen_sub2"/>
</dbReference>
<dbReference type="PANTHER" id="PTHR11390">
    <property type="entry name" value="PROKARYOTIC DNA TOPOISOMERASE"/>
    <property type="match status" value="1"/>
</dbReference>
<evidence type="ECO:0000256" key="11">
    <source>
        <dbReference type="ARBA" id="ARBA00032235"/>
    </source>
</evidence>
<dbReference type="InterPro" id="IPR013498">
    <property type="entry name" value="Topo_IA_Znf"/>
</dbReference>
<sequence length="679" mass="76343">MDTLPIEPFLPAPRKIPSDKKAQVKIIGELIKQADTIIHAGDPDDEGQLLVDGLLRYFDNKKPVMRLLINDNTPAVVQKALANMNSNSQFEYMGWIAESRAIADQLFGFNFTRAYSLSQQAKTGKKETWHIGRVQTPILGLVVRRDQENASHKKSFYYVIQGDFVFNGVAFTAKYQPKTEDPTDDKGRLIDKQFADNLANFLSGKPAKIFFANTTHKTEPAPLPYNLLKLQQDASRKFGYKPDEVMKITQTLREKHQLITYNRSDCQYLSDEQFADVGGVLSAIAGTYDLMAGACGNANPNYKGRVFNSSKVTAHHAIIPTQTAGNWQALSEAEQNIYKIIARNYIAQFYPLYEYDETKITLDVIVDGVAYQFHATARIDTALGWKKLYTNDTDNEETALPDDVLQADLRTLKASDTGQCTKAYANEHETKPPALYTMTSLLGDLTKVAKYVKDPHLAKILKDKDKDKQGEHGGIGTPATRSAIIDNLFERGYLAYKGKSIISTDKGKALYDLLDDIIRYPDMTAIWHDEQKNIKNEQDVFTFIQKMQASTITPTINTLKVGYIKPTPKEKPSSPCPKCGRLMYLNDGKFGKYWGCSGWNDSQNPCNHKMKDDNGTPVEKEQKPLTDFDCKACGSKLIHKTGIYKKGKNKGKPYSFFGCSNFPKCKQNYDEVDGKPKFD</sequence>
<evidence type="ECO:0000256" key="10">
    <source>
        <dbReference type="ARBA" id="ARBA00031985"/>
    </source>
</evidence>
<evidence type="ECO:0000256" key="5">
    <source>
        <dbReference type="ARBA" id="ARBA00022833"/>
    </source>
</evidence>
<keyword evidence="4" id="KW-0863">Zinc-finger</keyword>
<geneLocation type="plasmid" evidence="14 15">
    <name>unnamed</name>
</geneLocation>
<evidence type="ECO:0000313" key="15">
    <source>
        <dbReference type="Proteomes" id="UP000594834"/>
    </source>
</evidence>
<evidence type="ECO:0000256" key="3">
    <source>
        <dbReference type="ARBA" id="ARBA00012891"/>
    </source>
</evidence>
<evidence type="ECO:0000256" key="8">
    <source>
        <dbReference type="ARBA" id="ARBA00023235"/>
    </source>
</evidence>
<evidence type="ECO:0000256" key="9">
    <source>
        <dbReference type="ARBA" id="ARBA00030003"/>
    </source>
</evidence>
<dbReference type="EMBL" id="CP065727">
    <property type="protein sequence ID" value="QPT43627.1"/>
    <property type="molecule type" value="Genomic_DNA"/>
</dbReference>
<keyword evidence="7 14" id="KW-0238">DNA-binding</keyword>
<comment type="similarity">
    <text evidence="2">Belongs to the type IA topoisomerase family.</text>
</comment>
<evidence type="ECO:0000256" key="6">
    <source>
        <dbReference type="ARBA" id="ARBA00023029"/>
    </source>
</evidence>
<dbReference type="Gene3D" id="1.10.460.10">
    <property type="entry name" value="Topoisomerase I, domain 2"/>
    <property type="match status" value="1"/>
</dbReference>
<dbReference type="InterPro" id="IPR006171">
    <property type="entry name" value="TOPRIM_dom"/>
</dbReference>
<keyword evidence="8" id="KW-0413">Isomerase</keyword>
<evidence type="ECO:0000256" key="7">
    <source>
        <dbReference type="ARBA" id="ARBA00023125"/>
    </source>
</evidence>
<dbReference type="InterPro" id="IPR013824">
    <property type="entry name" value="Topo_IA_cen_sub1"/>
</dbReference>
<dbReference type="GO" id="GO:0003677">
    <property type="term" value="F:DNA binding"/>
    <property type="evidence" value="ECO:0007669"/>
    <property type="project" value="UniProtKB-KW"/>
</dbReference>
<dbReference type="Pfam" id="PF01131">
    <property type="entry name" value="Topoisom_bac"/>
    <property type="match status" value="1"/>
</dbReference>
<dbReference type="PROSITE" id="PS52039">
    <property type="entry name" value="TOPO_IA_2"/>
    <property type="match status" value="1"/>
</dbReference>
<dbReference type="InterPro" id="IPR013826">
    <property type="entry name" value="Topo_IA_cen_sub3"/>
</dbReference>
<dbReference type="Gene3D" id="3.30.65.10">
    <property type="entry name" value="Bacterial Topoisomerase I, domain 1"/>
    <property type="match status" value="2"/>
</dbReference>
<dbReference type="SMART" id="SM00436">
    <property type="entry name" value="TOP1Bc"/>
    <property type="match status" value="1"/>
</dbReference>
<protein>
    <recommendedName>
        <fullName evidence="3">DNA topoisomerase</fullName>
        <ecNumber evidence="3">5.6.2.1</ecNumber>
    </recommendedName>
    <alternativeName>
        <fullName evidence="12">Omega-protein</fullName>
    </alternativeName>
    <alternativeName>
        <fullName evidence="11">Relaxing enzyme</fullName>
    </alternativeName>
    <alternativeName>
        <fullName evidence="9">Swivelase</fullName>
    </alternativeName>
    <alternativeName>
        <fullName evidence="10">Untwisting enzyme</fullName>
    </alternativeName>
</protein>
<organism evidence="14 15">
    <name type="scientific">Moraxella nonliquefaciens</name>
    <dbReference type="NCBI Taxonomy" id="478"/>
    <lineage>
        <taxon>Bacteria</taxon>
        <taxon>Pseudomonadati</taxon>
        <taxon>Pseudomonadota</taxon>
        <taxon>Gammaproteobacteria</taxon>
        <taxon>Moraxellales</taxon>
        <taxon>Moraxellaceae</taxon>
        <taxon>Moraxella</taxon>
    </lineage>
</organism>
<dbReference type="InterPro" id="IPR003602">
    <property type="entry name" value="Topo_IA_DNA-bd_dom"/>
</dbReference>
<feature type="domain" description="Topo IA-type catalytic" evidence="13">
    <location>
        <begin position="90"/>
        <end position="556"/>
    </location>
</feature>